<feature type="transmembrane region" description="Helical" evidence="9">
    <location>
        <begin position="472"/>
        <end position="497"/>
    </location>
</feature>
<feature type="transmembrane region" description="Helical" evidence="9">
    <location>
        <begin position="1014"/>
        <end position="1040"/>
    </location>
</feature>
<keyword evidence="11" id="KW-1185">Reference proteome</keyword>
<feature type="transmembrane region" description="Helical" evidence="9">
    <location>
        <begin position="393"/>
        <end position="413"/>
    </location>
</feature>
<keyword evidence="4" id="KW-1003">Cell membrane</keyword>
<feature type="transmembrane region" description="Helical" evidence="9">
    <location>
        <begin position="340"/>
        <end position="359"/>
    </location>
</feature>
<keyword evidence="5 9" id="KW-0997">Cell inner membrane</keyword>
<dbReference type="InterPro" id="IPR001036">
    <property type="entry name" value="Acrflvin-R"/>
</dbReference>
<evidence type="ECO:0000256" key="7">
    <source>
        <dbReference type="ARBA" id="ARBA00022989"/>
    </source>
</evidence>
<dbReference type="Gene3D" id="3.30.70.1320">
    <property type="entry name" value="Multidrug efflux transporter AcrB pore domain like"/>
    <property type="match status" value="1"/>
</dbReference>
<evidence type="ECO:0000256" key="1">
    <source>
        <dbReference type="ARBA" id="ARBA00004429"/>
    </source>
</evidence>
<comment type="subcellular location">
    <subcellularLocation>
        <location evidence="1 9">Cell inner membrane</location>
        <topology evidence="1 9">Multi-pass membrane protein</topology>
    </subcellularLocation>
</comment>
<evidence type="ECO:0000256" key="9">
    <source>
        <dbReference type="RuleBase" id="RU364070"/>
    </source>
</evidence>
<evidence type="ECO:0000313" key="10">
    <source>
        <dbReference type="EMBL" id="GAA5093550.1"/>
    </source>
</evidence>
<accession>A0ABP9M9V5</accession>
<dbReference type="RefSeq" id="WP_077926036.1">
    <property type="nucleotide sequence ID" value="NZ_BAABKE010000001.1"/>
</dbReference>
<dbReference type="NCBIfam" id="TIGR00915">
    <property type="entry name" value="2A0602"/>
    <property type="match status" value="1"/>
</dbReference>
<keyword evidence="7 9" id="KW-1133">Transmembrane helix</keyword>
<evidence type="ECO:0000256" key="2">
    <source>
        <dbReference type="ARBA" id="ARBA00010942"/>
    </source>
</evidence>
<comment type="similarity">
    <text evidence="2 9">Belongs to the resistance-nodulation-cell division (RND) (TC 2.A.6) family.</text>
</comment>
<comment type="caution">
    <text evidence="10">The sequence shown here is derived from an EMBL/GenBank/DDBJ whole genome shotgun (WGS) entry which is preliminary data.</text>
</comment>
<evidence type="ECO:0000256" key="4">
    <source>
        <dbReference type="ARBA" id="ARBA00022475"/>
    </source>
</evidence>
<dbReference type="Gene3D" id="3.30.2090.10">
    <property type="entry name" value="Multidrug efflux transporter AcrB TolC docking domain, DN and DC subdomains"/>
    <property type="match status" value="2"/>
</dbReference>
<keyword evidence="8 9" id="KW-0472">Membrane</keyword>
<organism evidence="10 11">
    <name type="scientific">Wohlfahrtiimonas larvae</name>
    <dbReference type="NCBI Taxonomy" id="1157986"/>
    <lineage>
        <taxon>Bacteria</taxon>
        <taxon>Pseudomonadati</taxon>
        <taxon>Pseudomonadota</taxon>
        <taxon>Gammaproteobacteria</taxon>
        <taxon>Cardiobacteriales</taxon>
        <taxon>Ignatzschineriaceae</taxon>
        <taxon>Wohlfahrtiimonas</taxon>
    </lineage>
</organism>
<evidence type="ECO:0000256" key="5">
    <source>
        <dbReference type="ARBA" id="ARBA00022519"/>
    </source>
</evidence>
<comment type="caution">
    <text evidence="9">Lacks conserved residue(s) required for the propagation of feature annotation.</text>
</comment>
<keyword evidence="3 9" id="KW-0813">Transport</keyword>
<name>A0ABP9M9V5_9GAMM</name>
<dbReference type="SUPFAM" id="SSF82866">
    <property type="entry name" value="Multidrug efflux transporter AcrB transmembrane domain"/>
    <property type="match status" value="2"/>
</dbReference>
<feature type="transmembrane region" description="Helical" evidence="9">
    <location>
        <begin position="551"/>
        <end position="569"/>
    </location>
</feature>
<dbReference type="Gene3D" id="3.30.70.1440">
    <property type="entry name" value="Multidrug efflux transporter AcrB pore domain"/>
    <property type="match status" value="1"/>
</dbReference>
<protein>
    <recommendedName>
        <fullName evidence="9">Efflux pump membrane transporter</fullName>
    </recommendedName>
</protein>
<evidence type="ECO:0000313" key="11">
    <source>
        <dbReference type="Proteomes" id="UP001500631"/>
    </source>
</evidence>
<dbReference type="Gene3D" id="3.30.70.1430">
    <property type="entry name" value="Multidrug efflux transporter AcrB pore domain"/>
    <property type="match status" value="2"/>
</dbReference>
<feature type="transmembrane region" description="Helical" evidence="9">
    <location>
        <begin position="911"/>
        <end position="931"/>
    </location>
</feature>
<dbReference type="Gene3D" id="1.20.1640.10">
    <property type="entry name" value="Multidrug efflux transporter AcrB transmembrane domain"/>
    <property type="match status" value="2"/>
</dbReference>
<dbReference type="NCBIfam" id="NF000282">
    <property type="entry name" value="RND_permease_1"/>
    <property type="match status" value="1"/>
</dbReference>
<evidence type="ECO:0000256" key="8">
    <source>
        <dbReference type="ARBA" id="ARBA00023136"/>
    </source>
</evidence>
<feature type="transmembrane region" description="Helical" evidence="9">
    <location>
        <begin position="886"/>
        <end position="904"/>
    </location>
</feature>
<keyword evidence="6 9" id="KW-0812">Transmembrane</keyword>
<dbReference type="PRINTS" id="PR00702">
    <property type="entry name" value="ACRIFLAVINRP"/>
</dbReference>
<dbReference type="SUPFAM" id="SSF82714">
    <property type="entry name" value="Multidrug efflux transporter AcrB TolC docking domain, DN and DC subdomains"/>
    <property type="match status" value="2"/>
</dbReference>
<feature type="transmembrane region" description="Helical" evidence="9">
    <location>
        <begin position="981"/>
        <end position="1002"/>
    </location>
</feature>
<gene>
    <name evidence="10" type="ORF">GCM10023338_00710</name>
</gene>
<dbReference type="PANTHER" id="PTHR32063">
    <property type="match status" value="1"/>
</dbReference>
<feature type="transmembrane region" description="Helical" evidence="9">
    <location>
        <begin position="937"/>
        <end position="960"/>
    </location>
</feature>
<dbReference type="InterPro" id="IPR004764">
    <property type="entry name" value="MdtF-like"/>
</dbReference>
<dbReference type="EMBL" id="BAABKE010000001">
    <property type="protein sequence ID" value="GAA5093550.1"/>
    <property type="molecule type" value="Genomic_DNA"/>
</dbReference>
<sequence>MARFFIDRPIFSWVIAILTIFLGVLAVRSLPVAQYPEIAPTQVTIIGNYPGASASTIENTVTQVIEQNLSGLDGFRYMSAESTSQGSFEITLTFNQGVDPDMAQVQVQNKIQKALPTLPQDVQRQGVSVEKTSGSFFIVVSYYSTDGRYDGSDIGDFVNTNIKDPISRIDGIGSIQFFGSGYAMRVWLDPYLLYKYEMTPMDVLAAIQEQNAQVAFGQVGDAPFVPGQEINFTITAQTQLETVEEFEKIQLRVNEDGSQVLLSDVARLELTGEISSFTSKFNNLNAAGLGLKLASGANALDTARTVKATLDELAVLLPEGMAYTYPYDTTPFVEVSIKSVVATLIEAVALVFIVMYLFLRNLRATIIPTLAIPVVLAGVFIILDALGFTLNTLTLFAMVLAIGLLVDDAIVVVENVERLMEEEHLSPLEATRKSMDQITGALVGIAVVLSAVFVPMAFLGGASGIIYKQFSITIIASMSLSVIFAIIFTAPLCATLLKPHGYVSQSPIAKFFAPIGRLVNWPVTKFNNGFDVLNDKYKSAANHAVTKPKRYLAVFGAILVMLYFGFVRLPSSFLPDEDQGIMIGMVIGPDGSSLETTDQLLEQISAHVVENEKDSIEAIMSISGFSFSGRGAKHGTFFLKLKDWGVRTKPEQQVDAIQARMLSYLQTIPGTQGFVFSPPAIIELGTATGVSFTLQNILNIPHDQFMEEVGKFLGIVASQSKTMNVATLRPSGEFDAPQLYVNVDQEKARALQVTVEDLNNSLAIAWGSLYVNDFVDRGRIKKVIIQGDAEYRMQPEDFEKWYVRNKMGKMVPFSAFASTEWITGSPALKRFNGYPSFPLSIEAKPGLSTGAVMDEIESITEQYLDGVRVQWMDTSYEEKQMGNMQVYLYAISVFVIFLSLAALYESWSIPFAVILTLPVGALGALVAANGFGIENNVYFQVGLLTVLGLTSKNAILIIEFARELVAEGKNIIQATVEAAHLRLRPIIMTSLAFGFGVLPMAISSGAGSGARNVVGLTVIGGMIGGTVLVLYYAPVFFSLIGKGLEKKAEKAQD</sequence>
<feature type="transmembrane region" description="Helical" evidence="9">
    <location>
        <begin position="441"/>
        <end position="466"/>
    </location>
</feature>
<evidence type="ECO:0000256" key="3">
    <source>
        <dbReference type="ARBA" id="ARBA00022448"/>
    </source>
</evidence>
<dbReference type="Pfam" id="PF00873">
    <property type="entry name" value="ACR_tran"/>
    <property type="match status" value="1"/>
</dbReference>
<dbReference type="SUPFAM" id="SSF82693">
    <property type="entry name" value="Multidrug efflux transporter AcrB pore domain, PN1, PN2, PC1 and PC2 subdomains"/>
    <property type="match status" value="3"/>
</dbReference>
<feature type="transmembrane region" description="Helical" evidence="9">
    <location>
        <begin position="366"/>
        <end position="387"/>
    </location>
</feature>
<dbReference type="InterPro" id="IPR027463">
    <property type="entry name" value="AcrB_DN_DC_subdom"/>
</dbReference>
<reference evidence="11" key="1">
    <citation type="journal article" date="2019" name="Int. J. Syst. Evol. Microbiol.">
        <title>The Global Catalogue of Microorganisms (GCM) 10K type strain sequencing project: providing services to taxonomists for standard genome sequencing and annotation.</title>
        <authorList>
            <consortium name="The Broad Institute Genomics Platform"/>
            <consortium name="The Broad Institute Genome Sequencing Center for Infectious Disease"/>
            <person name="Wu L."/>
            <person name="Ma J."/>
        </authorList>
    </citation>
    <scope>NUCLEOTIDE SEQUENCE [LARGE SCALE GENOMIC DNA]</scope>
    <source>
        <strain evidence="11">JCM 18424</strain>
    </source>
</reference>
<proteinExistence type="inferred from homology"/>
<dbReference type="Proteomes" id="UP001500631">
    <property type="component" value="Unassembled WGS sequence"/>
</dbReference>
<dbReference type="PANTHER" id="PTHR32063:SF13">
    <property type="entry name" value="MULTIDRUG EFFLUX PUMP SUBUNIT ACRB-RELATED"/>
    <property type="match status" value="1"/>
</dbReference>
<evidence type="ECO:0000256" key="6">
    <source>
        <dbReference type="ARBA" id="ARBA00022692"/>
    </source>
</evidence>